<dbReference type="Gene3D" id="1.20.120.1490">
    <property type="match status" value="1"/>
</dbReference>
<keyword evidence="1" id="KW-0175">Coiled coil</keyword>
<protein>
    <recommendedName>
        <fullName evidence="5">Heavy-metal resistance protein</fullName>
    </recommendedName>
</protein>
<evidence type="ECO:0000313" key="3">
    <source>
        <dbReference type="EMBL" id="WEJ62238.1"/>
    </source>
</evidence>
<sequence length="143" mass="16113">MTKRLLLNTVASLLIGFSINTQAAEDFKPSSSVVTLMPIVMDNLDILDLQPEQINEVRAIARKNFSVVEFINAEYHNLKTELKEVLLDANNLNTQRATEIVAELAELDKKRMTLTMECAFGLKQALGKETFQEIVSTLEFQSH</sequence>
<keyword evidence="4" id="KW-1185">Reference proteome</keyword>
<evidence type="ECO:0000256" key="1">
    <source>
        <dbReference type="SAM" id="Coils"/>
    </source>
</evidence>
<feature type="chain" id="PRO_5045544289" description="Heavy-metal resistance protein" evidence="2">
    <location>
        <begin position="24"/>
        <end position="143"/>
    </location>
</feature>
<evidence type="ECO:0000256" key="2">
    <source>
        <dbReference type="SAM" id="SignalP"/>
    </source>
</evidence>
<feature type="coiled-coil region" evidence="1">
    <location>
        <begin position="68"/>
        <end position="95"/>
    </location>
</feature>
<dbReference type="EMBL" id="CP102381">
    <property type="protein sequence ID" value="WEJ62238.1"/>
    <property type="molecule type" value="Genomic_DNA"/>
</dbReference>
<reference evidence="3 4" key="1">
    <citation type="submission" date="2022-06" db="EMBL/GenBank/DDBJ databases">
        <title>Thiomicrohabdus sp. nov, an obligately chemolithoautotrophic, sulfur-oxidizing bacterium isolated from beach of Guanyin Mountain. Amoy.</title>
        <authorList>
            <person name="Zhu H."/>
        </authorList>
    </citation>
    <scope>NUCLEOTIDE SEQUENCE [LARGE SCALE GENOMIC DNA]</scope>
    <source>
        <strain evidence="3 4">XGS-01</strain>
    </source>
</reference>
<name>A0ABY8CDM9_9GAMM</name>
<dbReference type="RefSeq" id="WP_275594496.1">
    <property type="nucleotide sequence ID" value="NZ_CP102381.1"/>
</dbReference>
<dbReference type="Proteomes" id="UP001222275">
    <property type="component" value="Chromosome"/>
</dbReference>
<accession>A0ABY8CDM9</accession>
<gene>
    <name evidence="3" type="ORF">NR989_09480</name>
</gene>
<proteinExistence type="predicted"/>
<evidence type="ECO:0008006" key="5">
    <source>
        <dbReference type="Google" id="ProtNLM"/>
    </source>
</evidence>
<organism evidence="3 4">
    <name type="scientific">Thiomicrorhabdus lithotrophica</name>
    <dbReference type="NCBI Taxonomy" id="2949997"/>
    <lineage>
        <taxon>Bacteria</taxon>
        <taxon>Pseudomonadati</taxon>
        <taxon>Pseudomonadota</taxon>
        <taxon>Gammaproteobacteria</taxon>
        <taxon>Thiotrichales</taxon>
        <taxon>Piscirickettsiaceae</taxon>
        <taxon>Thiomicrorhabdus</taxon>
    </lineage>
</organism>
<keyword evidence="2" id="KW-0732">Signal</keyword>
<feature type="signal peptide" evidence="2">
    <location>
        <begin position="1"/>
        <end position="23"/>
    </location>
</feature>
<evidence type="ECO:0000313" key="4">
    <source>
        <dbReference type="Proteomes" id="UP001222275"/>
    </source>
</evidence>